<dbReference type="RefSeq" id="WP_413278901.1">
    <property type="nucleotide sequence ID" value="NZ_JBHFNT010000158.1"/>
</dbReference>
<reference evidence="1 2" key="1">
    <citation type="submission" date="2024-09" db="EMBL/GenBank/DDBJ databases">
        <title>Floridaenema gen nov. (Aerosakkonemataceae, Aerosakkonematales ord. nov., Cyanobacteria) from benthic tropical and subtropical fresh waters, with the description of four new species.</title>
        <authorList>
            <person name="Moretto J.A."/>
            <person name="Berthold D.E."/>
            <person name="Lefler F.W."/>
            <person name="Huang I.-S."/>
            <person name="Laughinghouse H. IV."/>
        </authorList>
    </citation>
    <scope>NUCLEOTIDE SEQUENCE [LARGE SCALE GENOMIC DNA]</scope>
    <source>
        <strain evidence="1 2">BLCC-F167</strain>
    </source>
</reference>
<sequence length="289" mass="32997">MENKSIPQHFLDTSVARSLLLGTQAYKQYFQSQFGDQSPNISNYVQMEMKRSYLINLISFYFVLRLETINSIGDAIALWSNRFKTSELKAILQLIPQLFSTHQLDFTSSSDKEKALSILGIYIKRFELILRKKFTNTNQDSTACTRAQVPLRVELRNMADGLKQFADEFGDVETCRNQCQIDEFLLSRYSTEIEAYIQQASQLPNNKNTRGFIKIANNLKEIIEQGASACDCKRCEKIGDAVIALDAPRTMQLEHTDNSFDYLCPPINQPHCKHPSETQIVINKSGDNL</sequence>
<evidence type="ECO:0000313" key="2">
    <source>
        <dbReference type="Proteomes" id="UP001576780"/>
    </source>
</evidence>
<protein>
    <submittedName>
        <fullName evidence="1">Uncharacterized protein</fullName>
    </submittedName>
</protein>
<name>A0ABV4WN60_9CYAN</name>
<gene>
    <name evidence="1" type="ORF">ACE1CA_18465</name>
</gene>
<dbReference type="Proteomes" id="UP001576780">
    <property type="component" value="Unassembled WGS sequence"/>
</dbReference>
<organism evidence="1 2">
    <name type="scientific">Floridaenema evergladense BLCC-F167</name>
    <dbReference type="NCBI Taxonomy" id="3153639"/>
    <lineage>
        <taxon>Bacteria</taxon>
        <taxon>Bacillati</taxon>
        <taxon>Cyanobacteriota</taxon>
        <taxon>Cyanophyceae</taxon>
        <taxon>Oscillatoriophycideae</taxon>
        <taxon>Aerosakkonematales</taxon>
        <taxon>Aerosakkonemataceae</taxon>
        <taxon>Floridanema</taxon>
        <taxon>Floridanema evergladense</taxon>
    </lineage>
</organism>
<evidence type="ECO:0000313" key="1">
    <source>
        <dbReference type="EMBL" id="MFB2836520.1"/>
    </source>
</evidence>
<dbReference type="EMBL" id="JBHFNT010000158">
    <property type="protein sequence ID" value="MFB2836520.1"/>
    <property type="molecule type" value="Genomic_DNA"/>
</dbReference>
<proteinExistence type="predicted"/>
<keyword evidence="2" id="KW-1185">Reference proteome</keyword>
<accession>A0ABV4WN60</accession>
<comment type="caution">
    <text evidence="1">The sequence shown here is derived from an EMBL/GenBank/DDBJ whole genome shotgun (WGS) entry which is preliminary data.</text>
</comment>